<sequence>MEYILCYLAQIKILGNIPSFNGDDTFVTLDDDRHVMTAYQSSKTIIRFFRRNQQESSIISMKIVKHLIDVDFMERETLLENKLS</sequence>
<organism evidence="1">
    <name type="scientific">Rhizophora mucronata</name>
    <name type="common">Asiatic mangrove</name>
    <dbReference type="NCBI Taxonomy" id="61149"/>
    <lineage>
        <taxon>Eukaryota</taxon>
        <taxon>Viridiplantae</taxon>
        <taxon>Streptophyta</taxon>
        <taxon>Embryophyta</taxon>
        <taxon>Tracheophyta</taxon>
        <taxon>Spermatophyta</taxon>
        <taxon>Magnoliopsida</taxon>
        <taxon>eudicotyledons</taxon>
        <taxon>Gunneridae</taxon>
        <taxon>Pentapetalae</taxon>
        <taxon>rosids</taxon>
        <taxon>fabids</taxon>
        <taxon>Malpighiales</taxon>
        <taxon>Rhizophoraceae</taxon>
        <taxon>Rhizophora</taxon>
    </lineage>
</organism>
<proteinExistence type="predicted"/>
<protein>
    <submittedName>
        <fullName evidence="1">Uncharacterized protein</fullName>
    </submittedName>
</protein>
<name>A0A2P2QN43_RHIMU</name>
<dbReference type="AlphaFoldDB" id="A0A2P2QN43"/>
<reference evidence="1" key="1">
    <citation type="submission" date="2018-02" db="EMBL/GenBank/DDBJ databases">
        <title>Rhizophora mucronata_Transcriptome.</title>
        <authorList>
            <person name="Meera S.P."/>
            <person name="Sreeshan A."/>
            <person name="Augustine A."/>
        </authorList>
    </citation>
    <scope>NUCLEOTIDE SEQUENCE</scope>
    <source>
        <tissue evidence="1">Leaf</tissue>
    </source>
</reference>
<evidence type="ECO:0000313" key="1">
    <source>
        <dbReference type="EMBL" id="MBX68449.1"/>
    </source>
</evidence>
<accession>A0A2P2QN43</accession>
<dbReference type="EMBL" id="GGEC01087965">
    <property type="protein sequence ID" value="MBX68449.1"/>
    <property type="molecule type" value="Transcribed_RNA"/>
</dbReference>